<accession>A0A369A149</accession>
<dbReference type="Proteomes" id="UP000253517">
    <property type="component" value="Unassembled WGS sequence"/>
</dbReference>
<dbReference type="RefSeq" id="WP_114366508.1">
    <property type="nucleotide sequence ID" value="NZ_BHZF01000004.1"/>
</dbReference>
<dbReference type="SUPFAM" id="SSF55729">
    <property type="entry name" value="Acyl-CoA N-acyltransferases (Nat)"/>
    <property type="match status" value="1"/>
</dbReference>
<dbReference type="EMBL" id="QPJS01000005">
    <property type="protein sequence ID" value="RCX02158.1"/>
    <property type="molecule type" value="Genomic_DNA"/>
</dbReference>
<protein>
    <recommendedName>
        <fullName evidence="3">BioF2-like acetyltransferase domain-containing protein</fullName>
    </recommendedName>
</protein>
<organism evidence="1 2">
    <name type="scientific">Schleiferia thermophila</name>
    <dbReference type="NCBI Taxonomy" id="884107"/>
    <lineage>
        <taxon>Bacteria</taxon>
        <taxon>Pseudomonadati</taxon>
        <taxon>Bacteroidota</taxon>
        <taxon>Flavobacteriia</taxon>
        <taxon>Flavobacteriales</taxon>
        <taxon>Schleiferiaceae</taxon>
        <taxon>Schleiferia</taxon>
    </lineage>
</organism>
<dbReference type="Gene3D" id="3.40.630.30">
    <property type="match status" value="1"/>
</dbReference>
<comment type="caution">
    <text evidence="1">The sequence shown here is derived from an EMBL/GenBank/DDBJ whole genome shotgun (WGS) entry which is preliminary data.</text>
</comment>
<evidence type="ECO:0000313" key="1">
    <source>
        <dbReference type="EMBL" id="RCX02158.1"/>
    </source>
</evidence>
<sequence>MIRLVKNADVDTQEWDLTIHLDRHALVYGLSWYLDIVSNGWDALICDDYRAVMPLTPGKFRRVIPSLIRPYGTQQLGIFSREEVSTQLASEFLEKIPARYVYKEVYFNAGNPVIGLSKGTLTPRTNLIVPLSNATPESVRSRYTQNTRRNLAKAARYPHQVFYNDSPDVLIRLFASNKGRELPHLTAKHYATLRQIMFVALHKKLGYQITLYDESNTAVAGIFLLEYRGRVVFFFSATSDYGKQTHALTFLIDHILTLKAGLADIFDFEGSDIPGLRRFYEGFGAREEIYYRWRKWF</sequence>
<evidence type="ECO:0000313" key="2">
    <source>
        <dbReference type="Proteomes" id="UP000253517"/>
    </source>
</evidence>
<keyword evidence="2" id="KW-1185">Reference proteome</keyword>
<gene>
    <name evidence="1" type="ORF">DES35_105130</name>
</gene>
<reference evidence="1 2" key="1">
    <citation type="submission" date="2018-07" db="EMBL/GenBank/DDBJ databases">
        <title>Genomic Encyclopedia of Type Strains, Phase IV (KMG-IV): sequencing the most valuable type-strain genomes for metagenomic binning, comparative biology and taxonomic classification.</title>
        <authorList>
            <person name="Goeker M."/>
        </authorList>
    </citation>
    <scope>NUCLEOTIDE SEQUENCE [LARGE SCALE GENOMIC DNA]</scope>
    <source>
        <strain evidence="1 2">DSM 21410</strain>
    </source>
</reference>
<evidence type="ECO:0008006" key="3">
    <source>
        <dbReference type="Google" id="ProtNLM"/>
    </source>
</evidence>
<proteinExistence type="predicted"/>
<name>A0A369A149_9FLAO</name>
<dbReference type="AlphaFoldDB" id="A0A369A149"/>
<dbReference type="InterPro" id="IPR016181">
    <property type="entry name" value="Acyl_CoA_acyltransferase"/>
</dbReference>